<dbReference type="Proteomes" id="UP001162483">
    <property type="component" value="Unassembled WGS sequence"/>
</dbReference>
<evidence type="ECO:0000256" key="1">
    <source>
        <dbReference type="SAM" id="MobiDB-lite"/>
    </source>
</evidence>
<evidence type="ECO:0008006" key="4">
    <source>
        <dbReference type="Google" id="ProtNLM"/>
    </source>
</evidence>
<protein>
    <recommendedName>
        <fullName evidence="4">Transposase</fullName>
    </recommendedName>
</protein>
<dbReference type="InterPro" id="IPR036388">
    <property type="entry name" value="WH-like_DNA-bd_sf"/>
</dbReference>
<accession>A0ABN9FLR4</accession>
<reference evidence="2" key="1">
    <citation type="submission" date="2023-05" db="EMBL/GenBank/DDBJ databases">
        <authorList>
            <person name="Stuckert A."/>
        </authorList>
    </citation>
    <scope>NUCLEOTIDE SEQUENCE</scope>
</reference>
<proteinExistence type="predicted"/>
<dbReference type="Gene3D" id="1.10.10.10">
    <property type="entry name" value="Winged helix-like DNA-binding domain superfamily/Winged helix DNA-binding domain"/>
    <property type="match status" value="1"/>
</dbReference>
<name>A0ABN9FLR4_9NEOB</name>
<gene>
    <name evidence="2" type="ORF">SPARVUS_LOCUS12327045</name>
</gene>
<dbReference type="EMBL" id="CATNWA010017101">
    <property type="protein sequence ID" value="CAI9597959.1"/>
    <property type="molecule type" value="Genomic_DNA"/>
</dbReference>
<evidence type="ECO:0000313" key="2">
    <source>
        <dbReference type="EMBL" id="CAI9597959.1"/>
    </source>
</evidence>
<evidence type="ECO:0000313" key="3">
    <source>
        <dbReference type="Proteomes" id="UP001162483"/>
    </source>
</evidence>
<dbReference type="SUPFAM" id="SSF46689">
    <property type="entry name" value="Homeodomain-like"/>
    <property type="match status" value="1"/>
</dbReference>
<comment type="caution">
    <text evidence="2">The sequence shown here is derived from an EMBL/GenBank/DDBJ whole genome shotgun (WGS) entry which is preliminary data.</text>
</comment>
<dbReference type="InterPro" id="IPR009057">
    <property type="entry name" value="Homeodomain-like_sf"/>
</dbReference>
<sequence>MEIRKKLSKVLRNKVMELYKDGKGHKKMSKALNMLISTVKSPIKEWKVQRSLDTKPRSGRPRKIAATTARRIVRDTKGNP</sequence>
<keyword evidence="3" id="KW-1185">Reference proteome</keyword>
<organism evidence="2 3">
    <name type="scientific">Staurois parvus</name>
    <dbReference type="NCBI Taxonomy" id="386267"/>
    <lineage>
        <taxon>Eukaryota</taxon>
        <taxon>Metazoa</taxon>
        <taxon>Chordata</taxon>
        <taxon>Craniata</taxon>
        <taxon>Vertebrata</taxon>
        <taxon>Euteleostomi</taxon>
        <taxon>Amphibia</taxon>
        <taxon>Batrachia</taxon>
        <taxon>Anura</taxon>
        <taxon>Neobatrachia</taxon>
        <taxon>Ranoidea</taxon>
        <taxon>Ranidae</taxon>
        <taxon>Staurois</taxon>
    </lineage>
</organism>
<feature type="region of interest" description="Disordered" evidence="1">
    <location>
        <begin position="49"/>
        <end position="80"/>
    </location>
</feature>